<evidence type="ECO:0000313" key="10">
    <source>
        <dbReference type="EMBL" id="MFL9925863.1"/>
    </source>
</evidence>
<keyword evidence="3" id="KW-1003">Cell membrane</keyword>
<evidence type="ECO:0000256" key="3">
    <source>
        <dbReference type="ARBA" id="ARBA00022475"/>
    </source>
</evidence>
<feature type="transmembrane region" description="Helical" evidence="8">
    <location>
        <begin position="98"/>
        <end position="121"/>
    </location>
</feature>
<proteinExistence type="inferred from homology"/>
<gene>
    <name evidence="10" type="ORF">PQR62_16410</name>
</gene>
<accession>A0ABW9AAD4</accession>
<dbReference type="EMBL" id="JAQQFM010000007">
    <property type="protein sequence ID" value="MFL9925863.1"/>
    <property type="molecule type" value="Genomic_DNA"/>
</dbReference>
<keyword evidence="4" id="KW-0997">Cell inner membrane</keyword>
<evidence type="ECO:0000256" key="6">
    <source>
        <dbReference type="ARBA" id="ARBA00022989"/>
    </source>
</evidence>
<evidence type="ECO:0000256" key="2">
    <source>
        <dbReference type="ARBA" id="ARBA00022448"/>
    </source>
</evidence>
<feature type="transmembrane region" description="Helical" evidence="8">
    <location>
        <begin position="133"/>
        <end position="151"/>
    </location>
</feature>
<comment type="subcellular location">
    <subcellularLocation>
        <location evidence="1">Cell inner membrane</location>
        <topology evidence="1">Multi-pass membrane protein</topology>
    </subcellularLocation>
    <subcellularLocation>
        <location evidence="8">Cell membrane</location>
        <topology evidence="8">Multi-pass membrane protein</topology>
    </subcellularLocation>
</comment>
<reference evidence="10 11" key="1">
    <citation type="journal article" date="2024" name="Chem. Sci.">
        <title>Discovery of megapolipeptins by genome mining of a Burkholderiales bacteria collection.</title>
        <authorList>
            <person name="Paulo B.S."/>
            <person name="Recchia M.J.J."/>
            <person name="Lee S."/>
            <person name="Fergusson C.H."/>
            <person name="Romanowski S.B."/>
            <person name="Hernandez A."/>
            <person name="Krull N."/>
            <person name="Liu D.Y."/>
            <person name="Cavanagh H."/>
            <person name="Bos A."/>
            <person name="Gray C.A."/>
            <person name="Murphy B.T."/>
            <person name="Linington R.G."/>
            <person name="Eustaquio A.S."/>
        </authorList>
    </citation>
    <scope>NUCLEOTIDE SEQUENCE [LARGE SCALE GENOMIC DNA]</scope>
    <source>
        <strain evidence="10 11">RL21-008-BIB-A</strain>
    </source>
</reference>
<evidence type="ECO:0000259" key="9">
    <source>
        <dbReference type="PROSITE" id="PS50928"/>
    </source>
</evidence>
<feature type="transmembrane region" description="Helical" evidence="8">
    <location>
        <begin position="71"/>
        <end position="92"/>
    </location>
</feature>
<keyword evidence="5 8" id="KW-0812">Transmembrane</keyword>
<dbReference type="PROSITE" id="PS50928">
    <property type="entry name" value="ABC_TM1"/>
    <property type="match status" value="1"/>
</dbReference>
<dbReference type="RefSeq" id="WP_408159064.1">
    <property type="nucleotide sequence ID" value="NZ_JAQQFM010000007.1"/>
</dbReference>
<dbReference type="CDD" id="cd06261">
    <property type="entry name" value="TM_PBP2"/>
    <property type="match status" value="1"/>
</dbReference>
<sequence>MSFSETTYLKFPPTGFTVKWYAEFFDNEAWIAATMRSLIIAFSSALLATVLGTFAAIGLRKNTQVDQLLRGAFLGPQVVPVIILALGTLLIFSRFHLYGSIPGIIMAHGLLALPFVISNVAGALRQRGDTLSLAARVMGASPLQALWFVTLPSLRPALISSYIFAFFVSFDELVVALFVMGRNETLPMRIWSNVRDDLTPVVAAVATLLIVATIVALLISEIFSRPRQAAKDPA</sequence>
<feature type="transmembrane region" description="Helical" evidence="8">
    <location>
        <begin position="38"/>
        <end position="59"/>
    </location>
</feature>
<feature type="transmembrane region" description="Helical" evidence="8">
    <location>
        <begin position="157"/>
        <end position="180"/>
    </location>
</feature>
<evidence type="ECO:0000256" key="4">
    <source>
        <dbReference type="ARBA" id="ARBA00022519"/>
    </source>
</evidence>
<dbReference type="PANTHER" id="PTHR43357:SF4">
    <property type="entry name" value="INNER MEMBRANE ABC TRANSPORTER PERMEASE PROTEIN YDCV"/>
    <property type="match status" value="1"/>
</dbReference>
<evidence type="ECO:0000313" key="11">
    <source>
        <dbReference type="Proteomes" id="UP001629246"/>
    </source>
</evidence>
<comment type="caution">
    <text evidence="10">The sequence shown here is derived from an EMBL/GenBank/DDBJ whole genome shotgun (WGS) entry which is preliminary data.</text>
</comment>
<name>A0ABW9AAD4_9BURK</name>
<evidence type="ECO:0000256" key="8">
    <source>
        <dbReference type="RuleBase" id="RU363032"/>
    </source>
</evidence>
<dbReference type="SUPFAM" id="SSF161098">
    <property type="entry name" value="MetI-like"/>
    <property type="match status" value="1"/>
</dbReference>
<dbReference type="Gene3D" id="1.10.3720.10">
    <property type="entry name" value="MetI-like"/>
    <property type="match status" value="1"/>
</dbReference>
<keyword evidence="6 8" id="KW-1133">Transmembrane helix</keyword>
<comment type="similarity">
    <text evidence="8">Belongs to the binding-protein-dependent transport system permease family.</text>
</comment>
<dbReference type="InterPro" id="IPR035906">
    <property type="entry name" value="MetI-like_sf"/>
</dbReference>
<dbReference type="InterPro" id="IPR000515">
    <property type="entry name" value="MetI-like"/>
</dbReference>
<evidence type="ECO:0000256" key="1">
    <source>
        <dbReference type="ARBA" id="ARBA00004429"/>
    </source>
</evidence>
<keyword evidence="11" id="KW-1185">Reference proteome</keyword>
<dbReference type="PANTHER" id="PTHR43357">
    <property type="entry name" value="INNER MEMBRANE ABC TRANSPORTER PERMEASE PROTEIN YDCV"/>
    <property type="match status" value="1"/>
</dbReference>
<evidence type="ECO:0000256" key="7">
    <source>
        <dbReference type="ARBA" id="ARBA00023136"/>
    </source>
</evidence>
<evidence type="ECO:0000256" key="5">
    <source>
        <dbReference type="ARBA" id="ARBA00022692"/>
    </source>
</evidence>
<organism evidence="10 11">
    <name type="scientific">Herbaspirillum lusitanum</name>
    <dbReference type="NCBI Taxonomy" id="213312"/>
    <lineage>
        <taxon>Bacteria</taxon>
        <taxon>Pseudomonadati</taxon>
        <taxon>Pseudomonadota</taxon>
        <taxon>Betaproteobacteria</taxon>
        <taxon>Burkholderiales</taxon>
        <taxon>Oxalobacteraceae</taxon>
        <taxon>Herbaspirillum</taxon>
    </lineage>
</organism>
<keyword evidence="2 8" id="KW-0813">Transport</keyword>
<dbReference type="Pfam" id="PF00528">
    <property type="entry name" value="BPD_transp_1"/>
    <property type="match status" value="1"/>
</dbReference>
<feature type="domain" description="ABC transmembrane type-1" evidence="9">
    <location>
        <begin position="34"/>
        <end position="220"/>
    </location>
</feature>
<protein>
    <submittedName>
        <fullName evidence="10">ABC transporter permease</fullName>
    </submittedName>
</protein>
<dbReference type="Proteomes" id="UP001629246">
    <property type="component" value="Unassembled WGS sequence"/>
</dbReference>
<feature type="transmembrane region" description="Helical" evidence="8">
    <location>
        <begin position="201"/>
        <end position="223"/>
    </location>
</feature>
<keyword evidence="7 8" id="KW-0472">Membrane</keyword>